<protein>
    <submittedName>
        <fullName evidence="1">Uncharacterized protein</fullName>
    </submittedName>
</protein>
<keyword evidence="2" id="KW-1185">Reference proteome</keyword>
<dbReference type="HOGENOM" id="CLU_1671703_0_0_1"/>
<dbReference type="Gramene" id="ERN02781">
    <property type="protein sequence ID" value="ERN02781"/>
    <property type="gene ID" value="AMTR_s00086p00078430"/>
</dbReference>
<sequence>MLQIHVHKTTGVESSHANARLSHIRVLPKWCATTSWVHPWYHIVCPPFGTDLVLPGGPPTLIYSLHGPRRTSALVQHTGSVHMDALRSPNAHLVLHCGPARVHCGCTTSLCASSTSPATHAGPPNDHVRFSCVSSNCCNKTTHLFFPLAQADHMGRQI</sequence>
<gene>
    <name evidence="1" type="ORF">AMTR_s00086p00078430</name>
</gene>
<dbReference type="Proteomes" id="UP000017836">
    <property type="component" value="Unassembled WGS sequence"/>
</dbReference>
<name>W1P5D0_AMBTC</name>
<reference evidence="2" key="1">
    <citation type="journal article" date="2013" name="Science">
        <title>The Amborella genome and the evolution of flowering plants.</title>
        <authorList>
            <consortium name="Amborella Genome Project"/>
        </authorList>
    </citation>
    <scope>NUCLEOTIDE SEQUENCE [LARGE SCALE GENOMIC DNA]</scope>
</reference>
<accession>W1P5D0</accession>
<evidence type="ECO:0000313" key="1">
    <source>
        <dbReference type="EMBL" id="ERN02781.1"/>
    </source>
</evidence>
<dbReference type="AlphaFoldDB" id="W1P5D0"/>
<proteinExistence type="predicted"/>
<dbReference type="EMBL" id="KI394485">
    <property type="protein sequence ID" value="ERN02781.1"/>
    <property type="molecule type" value="Genomic_DNA"/>
</dbReference>
<evidence type="ECO:0000313" key="2">
    <source>
        <dbReference type="Proteomes" id="UP000017836"/>
    </source>
</evidence>
<organism evidence="1 2">
    <name type="scientific">Amborella trichopoda</name>
    <dbReference type="NCBI Taxonomy" id="13333"/>
    <lineage>
        <taxon>Eukaryota</taxon>
        <taxon>Viridiplantae</taxon>
        <taxon>Streptophyta</taxon>
        <taxon>Embryophyta</taxon>
        <taxon>Tracheophyta</taxon>
        <taxon>Spermatophyta</taxon>
        <taxon>Magnoliopsida</taxon>
        <taxon>Amborellales</taxon>
        <taxon>Amborellaceae</taxon>
        <taxon>Amborella</taxon>
    </lineage>
</organism>